<feature type="region of interest" description="Disordered" evidence="1">
    <location>
        <begin position="1"/>
        <end position="108"/>
    </location>
</feature>
<dbReference type="OrthoDB" id="672067at2759"/>
<feature type="compositionally biased region" description="Polar residues" evidence="1">
    <location>
        <begin position="17"/>
        <end position="29"/>
    </location>
</feature>
<sequence>MRKEGGEMGAQEGSGSGQLDASIPSSPAETRQCDGEPETLQGNGPEGDSRENEGRSGRRSSPAAPGETKNDGDGSVRPQALTDHSSGLDDSKGGGKEDKGMNGRERLKRHRVEAAGRAWIPDIWGHEELLKDWVDCSAFEASFVPAKIMLAKAALVGEGRRASSSGMRIENRC</sequence>
<dbReference type="GeneID" id="115741845"/>
<keyword evidence="2" id="KW-1185">Reference proteome</keyword>
<evidence type="ECO:0000256" key="1">
    <source>
        <dbReference type="SAM" id="MobiDB-lite"/>
    </source>
</evidence>
<organism evidence="2 3">
    <name type="scientific">Rhodamnia argentea</name>
    <dbReference type="NCBI Taxonomy" id="178133"/>
    <lineage>
        <taxon>Eukaryota</taxon>
        <taxon>Viridiplantae</taxon>
        <taxon>Streptophyta</taxon>
        <taxon>Embryophyta</taxon>
        <taxon>Tracheophyta</taxon>
        <taxon>Spermatophyta</taxon>
        <taxon>Magnoliopsida</taxon>
        <taxon>eudicotyledons</taxon>
        <taxon>Gunneridae</taxon>
        <taxon>Pentapetalae</taxon>
        <taxon>rosids</taxon>
        <taxon>malvids</taxon>
        <taxon>Myrtales</taxon>
        <taxon>Myrtaceae</taxon>
        <taxon>Myrtoideae</taxon>
        <taxon>Myrteae</taxon>
        <taxon>Australasian group</taxon>
        <taxon>Rhodamnia</taxon>
    </lineage>
</organism>
<feature type="compositionally biased region" description="Basic and acidic residues" evidence="1">
    <location>
        <begin position="47"/>
        <end position="56"/>
    </location>
</feature>
<evidence type="ECO:0000313" key="2">
    <source>
        <dbReference type="Proteomes" id="UP000827889"/>
    </source>
</evidence>
<feature type="compositionally biased region" description="Basic and acidic residues" evidence="1">
    <location>
        <begin position="86"/>
        <end position="105"/>
    </location>
</feature>
<dbReference type="InterPro" id="IPR040374">
    <property type="entry name" value="BIC"/>
</dbReference>
<dbReference type="AlphaFoldDB" id="A0A8B8PAP2"/>
<dbReference type="Proteomes" id="UP000827889">
    <property type="component" value="Chromosome 7"/>
</dbReference>
<proteinExistence type="predicted"/>
<dbReference type="PANTHER" id="PTHR34207">
    <property type="entry name" value="PROTEIN BIC1"/>
    <property type="match status" value="1"/>
</dbReference>
<dbReference type="CDD" id="cd22645">
    <property type="entry name" value="BIC1_CID"/>
    <property type="match status" value="1"/>
</dbReference>
<dbReference type="PANTHER" id="PTHR34207:SF2">
    <property type="entry name" value="PROTEIN BIC1"/>
    <property type="match status" value="1"/>
</dbReference>
<protein>
    <submittedName>
        <fullName evidence="3">Protein BIC1-like</fullName>
    </submittedName>
</protein>
<reference evidence="3" key="1">
    <citation type="submission" date="2025-08" db="UniProtKB">
        <authorList>
            <consortium name="RefSeq"/>
        </authorList>
    </citation>
    <scope>IDENTIFICATION</scope>
    <source>
        <tissue evidence="3">Leaf</tissue>
    </source>
</reference>
<accession>A0A8B8PAP2</accession>
<dbReference type="GO" id="GO:0009785">
    <property type="term" value="P:blue light signaling pathway"/>
    <property type="evidence" value="ECO:0007669"/>
    <property type="project" value="InterPro"/>
</dbReference>
<evidence type="ECO:0000313" key="3">
    <source>
        <dbReference type="RefSeq" id="XP_030531717.1"/>
    </source>
</evidence>
<dbReference type="RefSeq" id="XP_030531717.1">
    <property type="nucleotide sequence ID" value="XM_030675857.2"/>
</dbReference>
<name>A0A8B8PAP2_9MYRT</name>
<dbReference type="KEGG" id="rarg:115741845"/>
<gene>
    <name evidence="3" type="primary">LOC115741845</name>
</gene>